<organism evidence="3 4">
    <name type="scientific">Sporomusa silvacetica DSM 10669</name>
    <dbReference type="NCBI Taxonomy" id="1123289"/>
    <lineage>
        <taxon>Bacteria</taxon>
        <taxon>Bacillati</taxon>
        <taxon>Bacillota</taxon>
        <taxon>Negativicutes</taxon>
        <taxon>Selenomonadales</taxon>
        <taxon>Sporomusaceae</taxon>
        <taxon>Sporomusa</taxon>
    </lineage>
</organism>
<protein>
    <submittedName>
        <fullName evidence="3">Cyclic di-GMP phosphodiesterase</fullName>
        <ecNumber evidence="3">3.1.4.-</ecNumber>
    </submittedName>
</protein>
<feature type="domain" description="HD-GYP" evidence="2">
    <location>
        <begin position="39"/>
        <end position="235"/>
    </location>
</feature>
<evidence type="ECO:0000259" key="2">
    <source>
        <dbReference type="PROSITE" id="PS51832"/>
    </source>
</evidence>
<dbReference type="EMBL" id="CP155573">
    <property type="protein sequence ID" value="XFO68336.1"/>
    <property type="molecule type" value="Genomic_DNA"/>
</dbReference>
<evidence type="ECO:0000259" key="1">
    <source>
        <dbReference type="PROSITE" id="PS51831"/>
    </source>
</evidence>
<proteinExistence type="predicted"/>
<name>A0ABZ3IRK3_9FIRM</name>
<dbReference type="GO" id="GO:0016787">
    <property type="term" value="F:hydrolase activity"/>
    <property type="evidence" value="ECO:0007669"/>
    <property type="project" value="UniProtKB-KW"/>
</dbReference>
<dbReference type="PANTHER" id="PTHR43155:SF2">
    <property type="entry name" value="CYCLIC DI-GMP PHOSPHODIESTERASE PA4108"/>
    <property type="match status" value="1"/>
</dbReference>
<dbReference type="PROSITE" id="PS51832">
    <property type="entry name" value="HD_GYP"/>
    <property type="match status" value="1"/>
</dbReference>
<dbReference type="SMART" id="SM00471">
    <property type="entry name" value="HDc"/>
    <property type="match status" value="1"/>
</dbReference>
<evidence type="ECO:0000313" key="4">
    <source>
        <dbReference type="Proteomes" id="UP000216752"/>
    </source>
</evidence>
<dbReference type="InterPro" id="IPR003607">
    <property type="entry name" value="HD/PDEase_dom"/>
</dbReference>
<keyword evidence="4" id="KW-1185">Reference proteome</keyword>
<dbReference type="Proteomes" id="UP000216752">
    <property type="component" value="Chromosome"/>
</dbReference>
<dbReference type="PROSITE" id="PS51831">
    <property type="entry name" value="HD"/>
    <property type="match status" value="1"/>
</dbReference>
<dbReference type="Gene3D" id="1.10.3210.10">
    <property type="entry name" value="Hypothetical protein af1432"/>
    <property type="match status" value="1"/>
</dbReference>
<dbReference type="RefSeq" id="WP_094604111.1">
    <property type="nucleotide sequence ID" value="NZ_CP155573.1"/>
</dbReference>
<accession>A0ABZ3IRK3</accession>
<reference evidence="3" key="1">
    <citation type="submission" date="2024-05" db="EMBL/GenBank/DDBJ databases">
        <title>Isolation and characterization of Sporomusa carbonis sp. nov., a carboxydotrophic hydrogenogen in the genus of Sporomusa isolated from a charcoal burning pile.</title>
        <authorList>
            <person name="Boeer T."/>
            <person name="Rosenbaum F."/>
            <person name="Eysell L."/>
            <person name="Mueller V."/>
            <person name="Daniel R."/>
            <person name="Poehlein A."/>
        </authorList>
    </citation>
    <scope>NUCLEOTIDE SEQUENCE [LARGE SCALE GENOMIC DNA]</scope>
    <source>
        <strain evidence="3">DSM 10669</strain>
    </source>
</reference>
<evidence type="ECO:0000313" key="3">
    <source>
        <dbReference type="EMBL" id="XFO68336.1"/>
    </source>
</evidence>
<dbReference type="InterPro" id="IPR006674">
    <property type="entry name" value="HD_domain"/>
</dbReference>
<dbReference type="EC" id="3.1.4.-" evidence="3"/>
<feature type="domain" description="HD" evidence="1">
    <location>
        <begin position="61"/>
        <end position="184"/>
    </location>
</feature>
<dbReference type="InterPro" id="IPR037522">
    <property type="entry name" value="HD_GYP_dom"/>
</dbReference>
<dbReference type="SUPFAM" id="SSF109604">
    <property type="entry name" value="HD-domain/PDEase-like"/>
    <property type="match status" value="1"/>
</dbReference>
<dbReference type="CDD" id="cd00077">
    <property type="entry name" value="HDc"/>
    <property type="match status" value="1"/>
</dbReference>
<dbReference type="Pfam" id="PF13487">
    <property type="entry name" value="HD_5"/>
    <property type="match status" value="1"/>
</dbReference>
<sequence>MLPKYDKTLDIISSTFKKVRIFDEVPIAECKELAENYIELMIDIEGVLDNLYRIQTHHEYTFTHSLHVAILTGLLGKWTGFTGTMLKDFILSGLLHDIGKVLVPREILDKPGPLTTEEIDIIKLHSEQGYHLLSNCYDVSQEVKLGVLQHHEREDGSGYPFGLKEKDLNICAKFVAIADIYDAMTSDRAYRKKIPPFTAINLMLNQMYGKLDSVICLTLSAKLQNYINPINKQQEE</sequence>
<dbReference type="PANTHER" id="PTHR43155">
    <property type="entry name" value="CYCLIC DI-GMP PHOSPHODIESTERASE PA4108-RELATED"/>
    <property type="match status" value="1"/>
</dbReference>
<keyword evidence="3" id="KW-0378">Hydrolase</keyword>
<gene>
    <name evidence="3" type="ORF">SPSIL_045590</name>
</gene>